<proteinExistence type="predicted"/>
<dbReference type="InterPro" id="IPR000626">
    <property type="entry name" value="Ubiquitin-like_dom"/>
</dbReference>
<evidence type="ECO:0000259" key="4">
    <source>
        <dbReference type="PROSITE" id="PS50053"/>
    </source>
</evidence>
<keyword evidence="6" id="KW-1185">Reference proteome</keyword>
<evidence type="ECO:0000256" key="3">
    <source>
        <dbReference type="SAM" id="MobiDB-lite"/>
    </source>
</evidence>
<evidence type="ECO:0000313" key="5">
    <source>
        <dbReference type="EMBL" id="KAG8194819.1"/>
    </source>
</evidence>
<gene>
    <name evidence="5" type="ORF">JTE90_017258</name>
</gene>
<evidence type="ECO:0000256" key="1">
    <source>
        <dbReference type="ARBA" id="ARBA00004514"/>
    </source>
</evidence>
<dbReference type="AlphaFoldDB" id="A0AAV6VE36"/>
<dbReference type="PROSITE" id="PS50053">
    <property type="entry name" value="UBIQUITIN_2"/>
    <property type="match status" value="1"/>
</dbReference>
<sequence>MLVSVKILKKGCIDIEVSASASVTSLKEIVARRLSIPVDQQTLVFRGKTLLDSEALCDYNIVEGNKIHLFVRNENTESGTQTQEAPLDFYEQLQKFLDKHFSPSDAEKVLEEFRKNLSDQLRHLSLDDIERIATLRLDSSSSKHRSSSPPPHPEESTPMQS</sequence>
<dbReference type="InterPro" id="IPR047154">
    <property type="entry name" value="UBL4A-like"/>
</dbReference>
<feature type="region of interest" description="Disordered" evidence="3">
    <location>
        <begin position="137"/>
        <end position="161"/>
    </location>
</feature>
<keyword evidence="2" id="KW-0963">Cytoplasm</keyword>
<dbReference type="Pfam" id="PF17840">
    <property type="entry name" value="Tugs"/>
    <property type="match status" value="1"/>
</dbReference>
<dbReference type="GO" id="GO:0071816">
    <property type="term" value="P:tail-anchored membrane protein insertion into ER membrane"/>
    <property type="evidence" value="ECO:0007669"/>
    <property type="project" value="TreeGrafter"/>
</dbReference>
<dbReference type="SMART" id="SM00213">
    <property type="entry name" value="UBQ"/>
    <property type="match status" value="1"/>
</dbReference>
<name>A0AAV6VE36_9ARAC</name>
<accession>A0AAV6VE36</accession>
<dbReference type="InterPro" id="IPR041421">
    <property type="entry name" value="Ubl4_C_TUGS"/>
</dbReference>
<dbReference type="SUPFAM" id="SSF54236">
    <property type="entry name" value="Ubiquitin-like"/>
    <property type="match status" value="1"/>
</dbReference>
<comment type="caution">
    <text evidence="5">The sequence shown here is derived from an EMBL/GenBank/DDBJ whole genome shotgun (WGS) entry which is preliminary data.</text>
</comment>
<comment type="subcellular location">
    <subcellularLocation>
        <location evidence="1">Cytoplasm</location>
        <location evidence="1">Cytosol</location>
    </subcellularLocation>
</comment>
<dbReference type="PRINTS" id="PR00348">
    <property type="entry name" value="UBIQUITIN"/>
</dbReference>
<dbReference type="GO" id="GO:0006620">
    <property type="term" value="P:post-translational protein targeting to endoplasmic reticulum membrane"/>
    <property type="evidence" value="ECO:0007669"/>
    <property type="project" value="InterPro"/>
</dbReference>
<evidence type="ECO:0000256" key="2">
    <source>
        <dbReference type="ARBA" id="ARBA00022490"/>
    </source>
</evidence>
<organism evidence="5 6">
    <name type="scientific">Oedothorax gibbosus</name>
    <dbReference type="NCBI Taxonomy" id="931172"/>
    <lineage>
        <taxon>Eukaryota</taxon>
        <taxon>Metazoa</taxon>
        <taxon>Ecdysozoa</taxon>
        <taxon>Arthropoda</taxon>
        <taxon>Chelicerata</taxon>
        <taxon>Arachnida</taxon>
        <taxon>Araneae</taxon>
        <taxon>Araneomorphae</taxon>
        <taxon>Entelegynae</taxon>
        <taxon>Araneoidea</taxon>
        <taxon>Linyphiidae</taxon>
        <taxon>Erigoninae</taxon>
        <taxon>Oedothorax</taxon>
    </lineage>
</organism>
<reference evidence="5 6" key="1">
    <citation type="journal article" date="2022" name="Nat. Ecol. Evol.">
        <title>A masculinizing supergene underlies an exaggerated male reproductive morph in a spider.</title>
        <authorList>
            <person name="Hendrickx F."/>
            <person name="De Corte Z."/>
            <person name="Sonet G."/>
            <person name="Van Belleghem S.M."/>
            <person name="Kostlbacher S."/>
            <person name="Vangestel C."/>
        </authorList>
    </citation>
    <scope>NUCLEOTIDE SEQUENCE [LARGE SCALE GENOMIC DNA]</scope>
    <source>
        <strain evidence="5">W744_W776</strain>
    </source>
</reference>
<dbReference type="InterPro" id="IPR029071">
    <property type="entry name" value="Ubiquitin-like_domsf"/>
</dbReference>
<dbReference type="GO" id="GO:0071818">
    <property type="term" value="C:BAT3 complex"/>
    <property type="evidence" value="ECO:0007669"/>
    <property type="project" value="TreeGrafter"/>
</dbReference>
<dbReference type="PANTHER" id="PTHR46555:SF1">
    <property type="entry name" value="UBIQUITIN-LIKE PROTEIN 4A"/>
    <property type="match status" value="1"/>
</dbReference>
<protein>
    <recommendedName>
        <fullName evidence="4">Ubiquitin-like domain-containing protein</fullName>
    </recommendedName>
</protein>
<dbReference type="EMBL" id="JAFNEN010000098">
    <property type="protein sequence ID" value="KAG8194819.1"/>
    <property type="molecule type" value="Genomic_DNA"/>
</dbReference>
<dbReference type="PANTHER" id="PTHR46555">
    <property type="entry name" value="UBIQUITIN-LIKE PROTEIN 4A"/>
    <property type="match status" value="1"/>
</dbReference>
<dbReference type="InterPro" id="IPR019956">
    <property type="entry name" value="Ubiquitin_dom"/>
</dbReference>
<dbReference type="Pfam" id="PF00240">
    <property type="entry name" value="ubiquitin"/>
    <property type="match status" value="1"/>
</dbReference>
<evidence type="ECO:0000313" key="6">
    <source>
        <dbReference type="Proteomes" id="UP000827092"/>
    </source>
</evidence>
<feature type="domain" description="Ubiquitin-like" evidence="4">
    <location>
        <begin position="1"/>
        <end position="76"/>
    </location>
</feature>
<dbReference type="GO" id="GO:0051087">
    <property type="term" value="F:protein-folding chaperone binding"/>
    <property type="evidence" value="ECO:0007669"/>
    <property type="project" value="TreeGrafter"/>
</dbReference>
<dbReference type="Gene3D" id="3.10.20.90">
    <property type="entry name" value="Phosphatidylinositol 3-kinase Catalytic Subunit, Chain A, domain 1"/>
    <property type="match status" value="1"/>
</dbReference>
<dbReference type="Proteomes" id="UP000827092">
    <property type="component" value="Unassembled WGS sequence"/>
</dbReference>